<dbReference type="Pfam" id="PF04471">
    <property type="entry name" value="Mrr_cat"/>
    <property type="match status" value="1"/>
</dbReference>
<protein>
    <recommendedName>
        <fullName evidence="4">ATP-cone domain-containing protein</fullName>
    </recommendedName>
</protein>
<dbReference type="GO" id="GO:0009307">
    <property type="term" value="P:DNA restriction-modification system"/>
    <property type="evidence" value="ECO:0007669"/>
    <property type="project" value="InterPro"/>
</dbReference>
<evidence type="ECO:0000256" key="2">
    <source>
        <dbReference type="ARBA" id="ARBA00022840"/>
    </source>
</evidence>
<keyword evidence="1 3" id="KW-0547">Nucleotide-binding</keyword>
<dbReference type="AlphaFoldDB" id="A0A0M0BWE8"/>
<evidence type="ECO:0000256" key="1">
    <source>
        <dbReference type="ARBA" id="ARBA00022741"/>
    </source>
</evidence>
<proteinExistence type="predicted"/>
<evidence type="ECO:0000259" key="4">
    <source>
        <dbReference type="PROSITE" id="PS51161"/>
    </source>
</evidence>
<dbReference type="Proteomes" id="UP000054016">
    <property type="component" value="Unassembled WGS sequence"/>
</dbReference>
<sequence length="277" mass="31378">MTKADGSRQLFDSEKVVRTCLRMGVNRKIADEVVGRVEKRLYDGIPTSKILEITFRLLRSYKPAIRHLLDLRRGLSLMDSKPEFEIFVRILLANSGFEVSTNRLLAGKCVEHEVDAIARKGGVTYFVETKHHVNYHTPTGLDESRIARAILEDVSEGFQCGSCNLKIDRAMIVTNTRYSEHARRYGKCRNILLVGWSSPANLSLQSMIEEENLYPLSCLRGLKHKTKTKLINSGIVVIKQLFEEKPSTLARKTGVPKETIKQITEKAINTGMAIKRF</sequence>
<dbReference type="PROSITE" id="PS51161">
    <property type="entry name" value="ATP_CONE"/>
    <property type="match status" value="1"/>
</dbReference>
<dbReference type="GO" id="GO:0003677">
    <property type="term" value="F:DNA binding"/>
    <property type="evidence" value="ECO:0007669"/>
    <property type="project" value="InterPro"/>
</dbReference>
<reference evidence="6" key="1">
    <citation type="submission" date="2015-06" db="EMBL/GenBank/DDBJ databases">
        <title>New insights into the roles of widespread benthic archaea in carbon and nitrogen cycling.</title>
        <authorList>
            <person name="Lazar C.S."/>
            <person name="Baker B.J."/>
            <person name="Seitz K.W."/>
            <person name="Hyde A.S."/>
            <person name="Dick G.J."/>
            <person name="Hinrichs K.-U."/>
            <person name="Teske A.P."/>
        </authorList>
    </citation>
    <scope>NUCLEOTIDE SEQUENCE [LARGE SCALE GENOMIC DNA]</scope>
</reference>
<dbReference type="Gene3D" id="1.10.150.20">
    <property type="entry name" value="5' to 3' exonuclease, C-terminal subdomain"/>
    <property type="match status" value="1"/>
</dbReference>
<accession>A0A0M0BWE8</accession>
<dbReference type="SUPFAM" id="SSF52980">
    <property type="entry name" value="Restriction endonuclease-like"/>
    <property type="match status" value="1"/>
</dbReference>
<dbReference type="GO" id="GO:0005524">
    <property type="term" value="F:ATP binding"/>
    <property type="evidence" value="ECO:0007669"/>
    <property type="project" value="UniProtKB-UniRule"/>
</dbReference>
<dbReference type="InterPro" id="IPR011856">
    <property type="entry name" value="tRNA_endonuc-like_dom_sf"/>
</dbReference>
<evidence type="ECO:0000256" key="3">
    <source>
        <dbReference type="PROSITE-ProRule" id="PRU00492"/>
    </source>
</evidence>
<dbReference type="InterPro" id="IPR007560">
    <property type="entry name" value="Restrct_endonuc_IV_Mrr"/>
</dbReference>
<name>A0A0M0BWE8_9ARCH</name>
<evidence type="ECO:0000313" key="6">
    <source>
        <dbReference type="Proteomes" id="UP000054016"/>
    </source>
</evidence>
<evidence type="ECO:0000313" key="5">
    <source>
        <dbReference type="EMBL" id="KON32481.1"/>
    </source>
</evidence>
<keyword evidence="2 3" id="KW-0067">ATP-binding</keyword>
<dbReference type="EMBL" id="LFWV01000001">
    <property type="protein sequence ID" value="KON32481.1"/>
    <property type="molecule type" value="Genomic_DNA"/>
</dbReference>
<feature type="domain" description="ATP-cone" evidence="4">
    <location>
        <begin position="1"/>
        <end position="79"/>
    </location>
</feature>
<dbReference type="GO" id="GO:0004519">
    <property type="term" value="F:endonuclease activity"/>
    <property type="evidence" value="ECO:0007669"/>
    <property type="project" value="InterPro"/>
</dbReference>
<dbReference type="InterPro" id="IPR005144">
    <property type="entry name" value="ATP-cone_dom"/>
</dbReference>
<dbReference type="Gene3D" id="3.40.1350.10">
    <property type="match status" value="1"/>
</dbReference>
<comment type="caution">
    <text evidence="5">The sequence shown here is derived from an EMBL/GenBank/DDBJ whole genome shotgun (WGS) entry which is preliminary data.</text>
</comment>
<dbReference type="InterPro" id="IPR011335">
    <property type="entry name" value="Restrct_endonuc-II-like"/>
</dbReference>
<gene>
    <name evidence="5" type="ORF">AC478_00145</name>
</gene>
<organism evidence="5 6">
    <name type="scientific">miscellaneous Crenarchaeota group-1 archaeon SG8-32-3</name>
    <dbReference type="NCBI Taxonomy" id="1685125"/>
    <lineage>
        <taxon>Archaea</taxon>
        <taxon>Candidatus Bathyarchaeota</taxon>
        <taxon>MCG-1</taxon>
    </lineage>
</organism>